<sequence>MIRAIRIGKYLTVQGRFVGKAPAGRITIRVGDKTFTGNPIPRRAA</sequence>
<dbReference type="RefSeq" id="WP_092890413.1">
    <property type="nucleotide sequence ID" value="NZ_CP061498.1"/>
</dbReference>
<dbReference type="STRING" id="564137.SAMN04488238_107173"/>
<dbReference type="EMBL" id="FNOM01000007">
    <property type="protein sequence ID" value="SDX34444.1"/>
    <property type="molecule type" value="Genomic_DNA"/>
</dbReference>
<proteinExistence type="predicted"/>
<gene>
    <name evidence="1" type="ORF">SAMN04488238_107173</name>
</gene>
<protein>
    <submittedName>
        <fullName evidence="1">Uncharacterized protein</fullName>
    </submittedName>
</protein>
<evidence type="ECO:0000313" key="1">
    <source>
        <dbReference type="EMBL" id="SDX34444.1"/>
    </source>
</evidence>
<organism evidence="1 2">
    <name type="scientific">Roseicitreum antarcticum</name>
    <dbReference type="NCBI Taxonomy" id="564137"/>
    <lineage>
        <taxon>Bacteria</taxon>
        <taxon>Pseudomonadati</taxon>
        <taxon>Pseudomonadota</taxon>
        <taxon>Alphaproteobacteria</taxon>
        <taxon>Rhodobacterales</taxon>
        <taxon>Paracoccaceae</taxon>
        <taxon>Roseicitreum</taxon>
    </lineage>
</organism>
<accession>A0A1H3AZ95</accession>
<reference evidence="1 2" key="1">
    <citation type="submission" date="2016-10" db="EMBL/GenBank/DDBJ databases">
        <authorList>
            <person name="de Groot N.N."/>
        </authorList>
    </citation>
    <scope>NUCLEOTIDE SEQUENCE [LARGE SCALE GENOMIC DNA]</scope>
    <source>
        <strain evidence="1 2">CGMCC 1.8894</strain>
    </source>
</reference>
<dbReference type="AlphaFoldDB" id="A0A1H3AZ95"/>
<evidence type="ECO:0000313" key="2">
    <source>
        <dbReference type="Proteomes" id="UP000198539"/>
    </source>
</evidence>
<keyword evidence="2" id="KW-1185">Reference proteome</keyword>
<dbReference type="Proteomes" id="UP000198539">
    <property type="component" value="Unassembled WGS sequence"/>
</dbReference>
<name>A0A1H3AZ95_9RHOB</name>